<comment type="caution">
    <text evidence="6">The sequence shown here is derived from an EMBL/GenBank/DDBJ whole genome shotgun (WGS) entry which is preliminary data.</text>
</comment>
<dbReference type="InterPro" id="IPR051931">
    <property type="entry name" value="PAK3-like"/>
</dbReference>
<feature type="non-terminal residue" evidence="6">
    <location>
        <position position="226"/>
    </location>
</feature>
<dbReference type="Pfam" id="PF00069">
    <property type="entry name" value="Pkinase"/>
    <property type="match status" value="1"/>
</dbReference>
<keyword evidence="7" id="KW-1185">Reference proteome</keyword>
<dbReference type="Proteomes" id="UP000590623">
    <property type="component" value="Unassembled WGS sequence"/>
</dbReference>
<comment type="similarity">
    <text evidence="1">Belongs to the protein kinase superfamily. STE Ser/Thr protein kinase family. STE20 subfamily.</text>
</comment>
<dbReference type="GO" id="GO:0005524">
    <property type="term" value="F:ATP binding"/>
    <property type="evidence" value="ECO:0007669"/>
    <property type="project" value="UniProtKB-KW"/>
</dbReference>
<dbReference type="EC" id="2.7.11.1" evidence="2"/>
<dbReference type="InterPro" id="IPR011009">
    <property type="entry name" value="Kinase-like_dom_sf"/>
</dbReference>
<dbReference type="OrthoDB" id="9210033at2759"/>
<keyword evidence="4" id="KW-0067">ATP-binding</keyword>
<sequence>VSFQVAIKKINLHGRRKRELKVRELMDMKKNRNPNLVQYLDCYIVGEKLCLVMEYMDGGTLSNIISRTCLSEDEMAAVSRECLQGLDFLHVNRMTHQNVKSCNILLSTDGSVKLADFVLFAQLTPEQSRWSSVASTSGWMAPEVLTGQPYGPKMDIRSFGVVGIEMLEGEVAYWSEIPVWPQLQIATGGRPKLQQPDLFTPLLRDFLSCCLQTEEAQCWSAKELLQ</sequence>
<dbReference type="PROSITE" id="PS50011">
    <property type="entry name" value="PROTEIN_KINASE_DOM"/>
    <property type="match status" value="1"/>
</dbReference>
<evidence type="ECO:0000256" key="2">
    <source>
        <dbReference type="ARBA" id="ARBA00012513"/>
    </source>
</evidence>
<feature type="non-terminal residue" evidence="6">
    <location>
        <position position="1"/>
    </location>
</feature>
<name>A0A7L2JMF7_CINMU</name>
<evidence type="ECO:0000256" key="4">
    <source>
        <dbReference type="ARBA" id="ARBA00022840"/>
    </source>
</evidence>
<evidence type="ECO:0000313" key="7">
    <source>
        <dbReference type="Proteomes" id="UP000590623"/>
    </source>
</evidence>
<dbReference type="PIRSF" id="PIRSF000654">
    <property type="entry name" value="Integrin-linked_kinase"/>
    <property type="match status" value="1"/>
</dbReference>
<feature type="domain" description="Protein kinase" evidence="5">
    <location>
        <begin position="1"/>
        <end position="226"/>
    </location>
</feature>
<protein>
    <recommendedName>
        <fullName evidence="2">non-specific serine/threonine protein kinase</fullName>
        <ecNumber evidence="2">2.7.11.1</ecNumber>
    </recommendedName>
</protein>
<dbReference type="AlphaFoldDB" id="A0A7L2JMF7"/>
<evidence type="ECO:0000259" key="5">
    <source>
        <dbReference type="PROSITE" id="PS50011"/>
    </source>
</evidence>
<proteinExistence type="inferred from homology"/>
<keyword evidence="6" id="KW-0418">Kinase</keyword>
<reference evidence="6 7" key="1">
    <citation type="submission" date="2019-09" db="EMBL/GenBank/DDBJ databases">
        <title>Bird 10,000 Genomes (B10K) Project - Family phase.</title>
        <authorList>
            <person name="Zhang G."/>
        </authorList>
    </citation>
    <scope>NUCLEOTIDE SEQUENCE [LARGE SCALE GENOMIC DNA]</scope>
    <source>
        <strain evidence="6">B10K-DU-001-77</strain>
        <tissue evidence="6">Muscle</tissue>
    </source>
</reference>
<evidence type="ECO:0000256" key="1">
    <source>
        <dbReference type="ARBA" id="ARBA00008874"/>
    </source>
</evidence>
<dbReference type="Gene3D" id="1.10.510.10">
    <property type="entry name" value="Transferase(Phosphotransferase) domain 1"/>
    <property type="match status" value="1"/>
</dbReference>
<dbReference type="PANTHER" id="PTHR45832">
    <property type="entry name" value="SERINE/THREONINE-PROTEIN KINASE SAMKA-RELATED-RELATED"/>
    <property type="match status" value="1"/>
</dbReference>
<dbReference type="PANTHER" id="PTHR45832:SF22">
    <property type="entry name" value="SERINE_THREONINE-PROTEIN KINASE SAMKA-RELATED"/>
    <property type="match status" value="1"/>
</dbReference>
<dbReference type="InterPro" id="IPR000719">
    <property type="entry name" value="Prot_kinase_dom"/>
</dbReference>
<evidence type="ECO:0000313" key="6">
    <source>
        <dbReference type="EMBL" id="NXR23471.1"/>
    </source>
</evidence>
<keyword evidence="3" id="KW-0547">Nucleotide-binding</keyword>
<evidence type="ECO:0000256" key="3">
    <source>
        <dbReference type="ARBA" id="ARBA00022741"/>
    </source>
</evidence>
<dbReference type="Gene3D" id="3.30.200.20">
    <property type="entry name" value="Phosphorylase Kinase, domain 1"/>
    <property type="match status" value="1"/>
</dbReference>
<dbReference type="GO" id="GO:0004674">
    <property type="term" value="F:protein serine/threonine kinase activity"/>
    <property type="evidence" value="ECO:0007669"/>
    <property type="project" value="UniProtKB-EC"/>
</dbReference>
<dbReference type="SUPFAM" id="SSF56112">
    <property type="entry name" value="Protein kinase-like (PK-like)"/>
    <property type="match status" value="1"/>
</dbReference>
<keyword evidence="6" id="KW-0808">Transferase</keyword>
<gene>
    <name evidence="6" type="primary">Pak1_1</name>
    <name evidence="6" type="ORF">CINMEX_R01441</name>
</gene>
<organism evidence="6 7">
    <name type="scientific">Cinclus mexicanus</name>
    <name type="common">American dipper</name>
    <dbReference type="NCBI Taxonomy" id="161649"/>
    <lineage>
        <taxon>Eukaryota</taxon>
        <taxon>Metazoa</taxon>
        <taxon>Chordata</taxon>
        <taxon>Craniata</taxon>
        <taxon>Vertebrata</taxon>
        <taxon>Euteleostomi</taxon>
        <taxon>Archelosauria</taxon>
        <taxon>Archosauria</taxon>
        <taxon>Dinosauria</taxon>
        <taxon>Saurischia</taxon>
        <taxon>Theropoda</taxon>
        <taxon>Coelurosauria</taxon>
        <taxon>Aves</taxon>
        <taxon>Neognathae</taxon>
        <taxon>Neoaves</taxon>
        <taxon>Telluraves</taxon>
        <taxon>Australaves</taxon>
        <taxon>Passeriformes</taxon>
        <taxon>Cinclidae</taxon>
        <taxon>Cinclus</taxon>
    </lineage>
</organism>
<accession>A0A7L2JMF7</accession>
<dbReference type="EMBL" id="VWYM01015131">
    <property type="protein sequence ID" value="NXR23471.1"/>
    <property type="molecule type" value="Genomic_DNA"/>
</dbReference>